<protein>
    <submittedName>
        <fullName evidence="4">Peptidoglycan/LPS O-acetylase OafA/YrhL</fullName>
    </submittedName>
</protein>
<gene>
    <name evidence="4" type="ORF">FHX71_003722</name>
</gene>
<dbReference type="GO" id="GO:0009103">
    <property type="term" value="P:lipopolysaccharide biosynthetic process"/>
    <property type="evidence" value="ECO:0007669"/>
    <property type="project" value="TreeGrafter"/>
</dbReference>
<feature type="domain" description="Acyltransferase 3" evidence="2">
    <location>
        <begin position="11"/>
        <end position="352"/>
    </location>
</feature>
<name>A0A7W3JBF4_9MICO</name>
<feature type="domain" description="SGNH" evidence="3">
    <location>
        <begin position="470"/>
        <end position="704"/>
    </location>
</feature>
<dbReference type="PANTHER" id="PTHR23028">
    <property type="entry name" value="ACETYLTRANSFERASE"/>
    <property type="match status" value="1"/>
</dbReference>
<organism evidence="4 5">
    <name type="scientific">Promicromonospora sukumoe</name>
    <dbReference type="NCBI Taxonomy" id="88382"/>
    <lineage>
        <taxon>Bacteria</taxon>
        <taxon>Bacillati</taxon>
        <taxon>Actinomycetota</taxon>
        <taxon>Actinomycetes</taxon>
        <taxon>Micrococcales</taxon>
        <taxon>Promicromonosporaceae</taxon>
        <taxon>Promicromonospora</taxon>
    </lineage>
</organism>
<evidence type="ECO:0000313" key="5">
    <source>
        <dbReference type="Proteomes" id="UP000540568"/>
    </source>
</evidence>
<feature type="transmembrane region" description="Helical" evidence="1">
    <location>
        <begin position="151"/>
        <end position="168"/>
    </location>
</feature>
<keyword evidence="1" id="KW-0812">Transmembrane</keyword>
<accession>A0A7W3JBF4</accession>
<dbReference type="PANTHER" id="PTHR23028:SF53">
    <property type="entry name" value="ACYL_TRANSF_3 DOMAIN-CONTAINING PROTEIN"/>
    <property type="match status" value="1"/>
</dbReference>
<keyword evidence="1" id="KW-0472">Membrane</keyword>
<feature type="transmembrane region" description="Helical" evidence="1">
    <location>
        <begin position="180"/>
        <end position="199"/>
    </location>
</feature>
<dbReference type="InterPro" id="IPR050879">
    <property type="entry name" value="Acyltransferase_3"/>
</dbReference>
<evidence type="ECO:0000256" key="1">
    <source>
        <dbReference type="SAM" id="Phobius"/>
    </source>
</evidence>
<feature type="transmembrane region" description="Helical" evidence="1">
    <location>
        <begin position="271"/>
        <end position="290"/>
    </location>
</feature>
<sequence>MTDERRTTPRADIQALRAVAVLAVMLYHLWPQRLTGGYVGVDVFFVISGFLITSHIARDVDAGRFSVTRFWSRRILRLLPASLLVLGVTALGVWPLATVQHWEQWFREIAASALYAQNWVLAADAVDYLAAGDLPSPVRHYWSLAVEEQLYLLWPLLIVAALALDHRLRGSRHTAGWRATVVGVLALVVVASFAASVVWTGADPAYAYFITPTRAWEFGAGALLALAPSPGTPTLTPSAARSATARGVAAWSGLAMIVFSAVLFTETTPFPGAWAAVPVLGTVLVLGARASDRFTGRLAGLPPVRFLGDVSYAVYLWHWPLIVLVPYVTGHDLRTGDKVAVLAATLVLAWATRRWVEEPVRRRRGRLRPWPAIISAALIGAVVAGISLTATYTAREHVRNELYAATAAAAAGVACFGAAARPPQGEHCANPDLAGTAVPAPEAVAADLPAPFAESATDRCASTGRETTEPVACERGDRTSGVRIALVGDSHAAHYASALVGAAETEGWALDIFVKAGCPFSDAVRVQDDVLTAACVEWVDRTERVLLDGGYALVVTSQMSGVGWENPWSAATTGTGATPQAATPQAWAKDGLAALWQRLAAEKLPVAAIADVPRPRPDVVECLTAPDVDLTTACRNPRGDATRAFDPQRGAVDRLDRPDVVLVDLTDVYCDARECHPVIGGVTVYRDADHLSDTFAGTLAPYLANALAPLLRAGS</sequence>
<feature type="transmembrane region" description="Helical" evidence="1">
    <location>
        <begin position="12"/>
        <end position="30"/>
    </location>
</feature>
<dbReference type="RefSeq" id="WP_182618978.1">
    <property type="nucleotide sequence ID" value="NZ_BAAATF010000008.1"/>
</dbReference>
<keyword evidence="1" id="KW-1133">Transmembrane helix</keyword>
<feature type="transmembrane region" description="Helical" evidence="1">
    <location>
        <begin position="248"/>
        <end position="265"/>
    </location>
</feature>
<evidence type="ECO:0000259" key="3">
    <source>
        <dbReference type="Pfam" id="PF19040"/>
    </source>
</evidence>
<dbReference type="EMBL" id="JACGWV010000002">
    <property type="protein sequence ID" value="MBA8809746.1"/>
    <property type="molecule type" value="Genomic_DNA"/>
</dbReference>
<evidence type="ECO:0000313" key="4">
    <source>
        <dbReference type="EMBL" id="MBA8809746.1"/>
    </source>
</evidence>
<dbReference type="Pfam" id="PF01757">
    <property type="entry name" value="Acyl_transf_3"/>
    <property type="match status" value="1"/>
</dbReference>
<proteinExistence type="predicted"/>
<reference evidence="4 5" key="1">
    <citation type="submission" date="2020-07" db="EMBL/GenBank/DDBJ databases">
        <title>Sequencing the genomes of 1000 actinobacteria strains.</title>
        <authorList>
            <person name="Klenk H.-P."/>
        </authorList>
    </citation>
    <scope>NUCLEOTIDE SEQUENCE [LARGE SCALE GENOMIC DNA]</scope>
    <source>
        <strain evidence="4 5">DSM 44121</strain>
    </source>
</reference>
<evidence type="ECO:0000259" key="2">
    <source>
        <dbReference type="Pfam" id="PF01757"/>
    </source>
</evidence>
<dbReference type="InterPro" id="IPR043968">
    <property type="entry name" value="SGNH"/>
</dbReference>
<dbReference type="AlphaFoldDB" id="A0A7W3JBF4"/>
<dbReference type="InterPro" id="IPR002656">
    <property type="entry name" value="Acyl_transf_3_dom"/>
</dbReference>
<dbReference type="Proteomes" id="UP000540568">
    <property type="component" value="Unassembled WGS sequence"/>
</dbReference>
<feature type="transmembrane region" description="Helical" evidence="1">
    <location>
        <begin position="36"/>
        <end position="57"/>
    </location>
</feature>
<feature type="transmembrane region" description="Helical" evidence="1">
    <location>
        <begin position="368"/>
        <end position="390"/>
    </location>
</feature>
<comment type="caution">
    <text evidence="4">The sequence shown here is derived from an EMBL/GenBank/DDBJ whole genome shotgun (WGS) entry which is preliminary data.</text>
</comment>
<feature type="transmembrane region" description="Helical" evidence="1">
    <location>
        <begin position="78"/>
        <end position="97"/>
    </location>
</feature>
<feature type="transmembrane region" description="Helical" evidence="1">
    <location>
        <begin position="310"/>
        <end position="327"/>
    </location>
</feature>
<dbReference type="GO" id="GO:0016020">
    <property type="term" value="C:membrane"/>
    <property type="evidence" value="ECO:0007669"/>
    <property type="project" value="TreeGrafter"/>
</dbReference>
<dbReference type="Pfam" id="PF19040">
    <property type="entry name" value="SGNH"/>
    <property type="match status" value="1"/>
</dbReference>
<keyword evidence="5" id="KW-1185">Reference proteome</keyword>
<dbReference type="GO" id="GO:0016747">
    <property type="term" value="F:acyltransferase activity, transferring groups other than amino-acyl groups"/>
    <property type="evidence" value="ECO:0007669"/>
    <property type="project" value="InterPro"/>
</dbReference>